<gene>
    <name evidence="1" type="ORF">Atai01_25460</name>
</gene>
<keyword evidence="2" id="KW-1185">Reference proteome</keyword>
<evidence type="ECO:0000313" key="2">
    <source>
        <dbReference type="Proteomes" id="UP001165136"/>
    </source>
</evidence>
<dbReference type="RefSeq" id="WP_285486914.1">
    <property type="nucleotide sequence ID" value="NZ_BSTI01000005.1"/>
</dbReference>
<name>A0A9W6R1H0_9PSEU</name>
<sequence length="74" mass="8213">MDHVLADLAIQEADLLPARLTLATINDSFFSELNNMVNVHATNMAIGQTQQPSGFPLEFEYPGQTFAVQNIRVH</sequence>
<protein>
    <submittedName>
        <fullName evidence="1">Uncharacterized protein</fullName>
    </submittedName>
</protein>
<dbReference type="AlphaFoldDB" id="A0A9W6R1H0"/>
<organism evidence="1 2">
    <name type="scientific">Amycolatopsis taiwanensis</name>
    <dbReference type="NCBI Taxonomy" id="342230"/>
    <lineage>
        <taxon>Bacteria</taxon>
        <taxon>Bacillati</taxon>
        <taxon>Actinomycetota</taxon>
        <taxon>Actinomycetes</taxon>
        <taxon>Pseudonocardiales</taxon>
        <taxon>Pseudonocardiaceae</taxon>
        <taxon>Amycolatopsis</taxon>
    </lineage>
</organism>
<dbReference type="Proteomes" id="UP001165136">
    <property type="component" value="Unassembled WGS sequence"/>
</dbReference>
<dbReference type="EMBL" id="BSTI01000005">
    <property type="protein sequence ID" value="GLY65927.1"/>
    <property type="molecule type" value="Genomic_DNA"/>
</dbReference>
<reference evidence="1" key="1">
    <citation type="submission" date="2023-03" db="EMBL/GenBank/DDBJ databases">
        <title>Amycolatopsis taiwanensis NBRC 103393.</title>
        <authorList>
            <person name="Ichikawa N."/>
            <person name="Sato H."/>
            <person name="Tonouchi N."/>
        </authorList>
    </citation>
    <scope>NUCLEOTIDE SEQUENCE</scope>
    <source>
        <strain evidence="1">NBRC 103393</strain>
    </source>
</reference>
<accession>A0A9W6R1H0</accession>
<evidence type="ECO:0000313" key="1">
    <source>
        <dbReference type="EMBL" id="GLY65927.1"/>
    </source>
</evidence>
<comment type="caution">
    <text evidence="1">The sequence shown here is derived from an EMBL/GenBank/DDBJ whole genome shotgun (WGS) entry which is preliminary data.</text>
</comment>
<proteinExistence type="predicted"/>